<dbReference type="OrthoDB" id="1055850at2759"/>
<sequence length="487" mass="54900">MVSDSEPESKLLLLLSQLTDLEEDTSSDSEFKSVIRGIYSLINSMDLDSQPKPESELISLIKQTISLVRSIPDTEPESELKSLLTELTSLLSSIDSDHEPGPELMLLYTQAFNYLPSLAPGSELITCLGRLIVLVEAPEEKLEPLISMDSELEPESKLISLVSQLLFVQWGQDLLSLSNQVISLLSSLDLDSQPKPESRLMSLITQTLFFNSMDLDSDEPLSSSYHSLSQTSNLFGMETFHSLMSILDLEPEPELMSLIHQISPSPCLWIQSGRSLFPYALKFNLLSIYVSFVTLWSIKAVSACHRHTGYLAIPIESLLLLLLTKEIGLVVFVAERSTMTTEVILASRMVLFVRGSFKMCHTKQCVGCHEHHLKLDENEDRDYDENKQCQACIAIYFGNYYSCIQCEFILHETCANLSRRMHHPIHPHLLTLVTGYDRFIRVKSGDTIYETSCSACPWLCTSGFFYECGEEGCNLRYMCSVPQFLSH</sequence>
<dbReference type="EMBL" id="CACVBM020001484">
    <property type="protein sequence ID" value="CAA7051682.1"/>
    <property type="molecule type" value="Genomic_DNA"/>
</dbReference>
<feature type="domain" description="DC1" evidence="2">
    <location>
        <begin position="368"/>
        <end position="415"/>
    </location>
</feature>
<dbReference type="InterPro" id="IPR046349">
    <property type="entry name" value="C1-like_sf"/>
</dbReference>
<evidence type="ECO:0000259" key="2">
    <source>
        <dbReference type="Pfam" id="PF03107"/>
    </source>
</evidence>
<organism evidence="3 4">
    <name type="scientific">Microthlaspi erraticum</name>
    <dbReference type="NCBI Taxonomy" id="1685480"/>
    <lineage>
        <taxon>Eukaryota</taxon>
        <taxon>Viridiplantae</taxon>
        <taxon>Streptophyta</taxon>
        <taxon>Embryophyta</taxon>
        <taxon>Tracheophyta</taxon>
        <taxon>Spermatophyta</taxon>
        <taxon>Magnoliopsida</taxon>
        <taxon>eudicotyledons</taxon>
        <taxon>Gunneridae</taxon>
        <taxon>Pentapetalae</taxon>
        <taxon>rosids</taxon>
        <taxon>malvids</taxon>
        <taxon>Brassicales</taxon>
        <taxon>Brassicaceae</taxon>
        <taxon>Coluteocarpeae</taxon>
        <taxon>Microthlaspi</taxon>
    </lineage>
</organism>
<evidence type="ECO:0000256" key="1">
    <source>
        <dbReference type="ARBA" id="ARBA00022737"/>
    </source>
</evidence>
<evidence type="ECO:0000313" key="4">
    <source>
        <dbReference type="Proteomes" id="UP000467841"/>
    </source>
</evidence>
<gene>
    <name evidence="3" type="ORF">MERR_LOCUS38917</name>
</gene>
<comment type="caution">
    <text evidence="3">The sequence shown here is derived from an EMBL/GenBank/DDBJ whole genome shotgun (WGS) entry which is preliminary data.</text>
</comment>
<dbReference type="InterPro" id="IPR053192">
    <property type="entry name" value="Vacuole_Formation_Reg"/>
</dbReference>
<dbReference type="PANTHER" id="PTHR32410">
    <property type="entry name" value="CYSTEINE/HISTIDINE-RICH C1 DOMAIN FAMILY PROTEIN"/>
    <property type="match status" value="1"/>
</dbReference>
<name>A0A6D2K4S4_9BRAS</name>
<dbReference type="AlphaFoldDB" id="A0A6D2K4S4"/>
<dbReference type="Proteomes" id="UP000467841">
    <property type="component" value="Unassembled WGS sequence"/>
</dbReference>
<keyword evidence="1" id="KW-0677">Repeat</keyword>
<evidence type="ECO:0000313" key="3">
    <source>
        <dbReference type="EMBL" id="CAA7051682.1"/>
    </source>
</evidence>
<proteinExistence type="predicted"/>
<dbReference type="Pfam" id="PF03107">
    <property type="entry name" value="C1_2"/>
    <property type="match status" value="1"/>
</dbReference>
<dbReference type="PANTHER" id="PTHR32410:SF153">
    <property type="entry name" value="CHP-RICH ZINC FINGER PROTEIN-LIKE-RELATED"/>
    <property type="match status" value="1"/>
</dbReference>
<protein>
    <recommendedName>
        <fullName evidence="2">DC1 domain-containing protein</fullName>
    </recommendedName>
</protein>
<reference evidence="3" key="1">
    <citation type="submission" date="2020-01" db="EMBL/GenBank/DDBJ databases">
        <authorList>
            <person name="Mishra B."/>
        </authorList>
    </citation>
    <scope>NUCLEOTIDE SEQUENCE [LARGE SCALE GENOMIC DNA]</scope>
</reference>
<dbReference type="InterPro" id="IPR004146">
    <property type="entry name" value="DC1"/>
</dbReference>
<keyword evidence="4" id="KW-1185">Reference proteome</keyword>
<dbReference type="SUPFAM" id="SSF57889">
    <property type="entry name" value="Cysteine-rich domain"/>
    <property type="match status" value="1"/>
</dbReference>
<accession>A0A6D2K4S4</accession>